<evidence type="ECO:0000313" key="1">
    <source>
        <dbReference type="EMBL" id="RDU22025.1"/>
    </source>
</evidence>
<name>A0A371AR17_9FIRM</name>
<reference evidence="1 2" key="1">
    <citation type="submission" date="2018-07" db="EMBL/GenBank/DDBJ databases">
        <title>Anaerosacharophilus polymeroproducens gen. nov. sp. nov., an anaerobic bacterium isolated from salt field.</title>
        <authorList>
            <person name="Kim W."/>
            <person name="Yang S.-H."/>
            <person name="Oh J."/>
            <person name="Lee J.-H."/>
            <person name="Kwon K.K."/>
        </authorList>
    </citation>
    <scope>NUCLEOTIDE SEQUENCE [LARGE SCALE GENOMIC DNA]</scope>
    <source>
        <strain evidence="1 2">MCWD5</strain>
    </source>
</reference>
<sequence length="160" mass="17029">MSMKMSEQDKNTMLDQLLPEGEQYKAKMWGVIMAGMKDIAAIGVLGGLLAGVTSTALGGGAAGAMGALSNEYCYIGLTEKRIVVCVIQKLDCSKVKGSFQIPFNEIMNVKVSKSIIPGRSVVNIPVKGGKIKLSLMTSSIGSDIQNQKENVQIFLQNISA</sequence>
<gene>
    <name evidence="1" type="ORF">DWV06_15950</name>
</gene>
<keyword evidence="2" id="KW-1185">Reference proteome</keyword>
<dbReference type="AlphaFoldDB" id="A0A371AR17"/>
<dbReference type="Proteomes" id="UP000255036">
    <property type="component" value="Unassembled WGS sequence"/>
</dbReference>
<dbReference type="EMBL" id="QRCT01000050">
    <property type="protein sequence ID" value="RDU22025.1"/>
    <property type="molecule type" value="Genomic_DNA"/>
</dbReference>
<organism evidence="1 2">
    <name type="scientific">Anaerosacchariphilus polymeriproducens</name>
    <dbReference type="NCBI Taxonomy" id="1812858"/>
    <lineage>
        <taxon>Bacteria</taxon>
        <taxon>Bacillati</taxon>
        <taxon>Bacillota</taxon>
        <taxon>Clostridia</taxon>
        <taxon>Lachnospirales</taxon>
        <taxon>Lachnospiraceae</taxon>
        <taxon>Anaerosacchariphilus</taxon>
    </lineage>
</organism>
<comment type="caution">
    <text evidence="1">The sequence shown here is derived from an EMBL/GenBank/DDBJ whole genome shotgun (WGS) entry which is preliminary data.</text>
</comment>
<evidence type="ECO:0008006" key="3">
    <source>
        <dbReference type="Google" id="ProtNLM"/>
    </source>
</evidence>
<dbReference type="RefSeq" id="WP_115483188.1">
    <property type="nucleotide sequence ID" value="NZ_QRCT01000050.1"/>
</dbReference>
<protein>
    <recommendedName>
        <fullName evidence="3">YokE-like PH domain-containing protein</fullName>
    </recommendedName>
</protein>
<proteinExistence type="predicted"/>
<dbReference type="OrthoDB" id="1846471at2"/>
<accession>A0A371AR17</accession>
<evidence type="ECO:0000313" key="2">
    <source>
        <dbReference type="Proteomes" id="UP000255036"/>
    </source>
</evidence>